<dbReference type="PANTHER" id="PTHR33281:SF19">
    <property type="entry name" value="VOLTAGE-DEPENDENT ANION CHANNEL-FORMING PROTEIN YNEE"/>
    <property type="match status" value="1"/>
</dbReference>
<evidence type="ECO:0000313" key="10">
    <source>
        <dbReference type="EMBL" id="UOG77462.1"/>
    </source>
</evidence>
<protein>
    <recommendedName>
        <fullName evidence="12">Multidrug transporter</fullName>
    </recommendedName>
</protein>
<feature type="transmembrane region" description="Helical" evidence="9">
    <location>
        <begin position="276"/>
        <end position="296"/>
    </location>
</feature>
<keyword evidence="2" id="KW-0813">Transport</keyword>
<evidence type="ECO:0000256" key="6">
    <source>
        <dbReference type="ARBA" id="ARBA00023065"/>
    </source>
</evidence>
<evidence type="ECO:0000256" key="9">
    <source>
        <dbReference type="SAM" id="Phobius"/>
    </source>
</evidence>
<dbReference type="Pfam" id="PF25539">
    <property type="entry name" value="Bestrophin_2"/>
    <property type="match status" value="1"/>
</dbReference>
<accession>A0ABY4D5I1</accession>
<dbReference type="Proteomes" id="UP000831113">
    <property type="component" value="Plasmid unnamed3"/>
</dbReference>
<evidence type="ECO:0000256" key="2">
    <source>
        <dbReference type="ARBA" id="ARBA00022448"/>
    </source>
</evidence>
<feature type="transmembrane region" description="Helical" evidence="9">
    <location>
        <begin position="21"/>
        <end position="38"/>
    </location>
</feature>
<keyword evidence="3" id="KW-1003">Cell membrane</keyword>
<evidence type="ECO:0000256" key="1">
    <source>
        <dbReference type="ARBA" id="ARBA00004651"/>
    </source>
</evidence>
<reference evidence="10 11" key="1">
    <citation type="submission" date="2022-03" db="EMBL/GenBank/DDBJ databases">
        <title>Hymenobactersp. isolated from the air.</title>
        <authorList>
            <person name="Won M."/>
            <person name="Kwon S.-W."/>
        </authorList>
    </citation>
    <scope>NUCLEOTIDE SEQUENCE [LARGE SCALE GENOMIC DNA]</scope>
    <source>
        <strain evidence="10 11">KACC 21982</strain>
        <plasmid evidence="10 11">unnamed3</plasmid>
    </source>
</reference>
<evidence type="ECO:0000256" key="4">
    <source>
        <dbReference type="ARBA" id="ARBA00022692"/>
    </source>
</evidence>
<dbReference type="InterPro" id="IPR044669">
    <property type="entry name" value="YneE/VCCN1/2-like"/>
</dbReference>
<gene>
    <name evidence="10" type="ORF">MTX78_24260</name>
</gene>
<geneLocation type="plasmid" evidence="10 11">
    <name>unnamed3</name>
</geneLocation>
<sequence>MYVKKNYSLTETAFFNSGKHLAWLVPYTLLIAVLYRYTALHQFSIPWLPLSLIGTAVTFYVGFKNNQAYDRLWEARTVWGGIVNSSRTWGSNVNAFVVSAAEGTTPAEALTEAKRVIIYRQIAWLYLLRRQLLEPTTWEHVSQPGFYGQDAQQKLQKIGLGLFGEDITNNRVQRYLSPAEQEALPTYKNAAAQLIDKQSQHLARLRKAGHLGDVEHIALQSILNDFYEHQGKAERIKKTPFPRQFASVGFMMVCIFIAMLPFGFFSEFIKMGDNGIWVAVPFVVLISWVYVVMELVGDYSENPFEGLSNDVPMLALSRSIEIDLLQQLGETDLPSPIQPVKHVLL</sequence>
<proteinExistence type="inferred from homology"/>
<keyword evidence="5 9" id="KW-1133">Transmembrane helix</keyword>
<feature type="transmembrane region" description="Helical" evidence="9">
    <location>
        <begin position="245"/>
        <end position="264"/>
    </location>
</feature>
<dbReference type="PANTHER" id="PTHR33281">
    <property type="entry name" value="UPF0187 PROTEIN YNEE"/>
    <property type="match status" value="1"/>
</dbReference>
<evidence type="ECO:0000256" key="7">
    <source>
        <dbReference type="ARBA" id="ARBA00023136"/>
    </source>
</evidence>
<evidence type="ECO:0000313" key="11">
    <source>
        <dbReference type="Proteomes" id="UP000831113"/>
    </source>
</evidence>
<organism evidence="10 11">
    <name type="scientific">Hymenobacter tibetensis</name>
    <dbReference type="NCBI Taxonomy" id="497967"/>
    <lineage>
        <taxon>Bacteria</taxon>
        <taxon>Pseudomonadati</taxon>
        <taxon>Bacteroidota</taxon>
        <taxon>Cytophagia</taxon>
        <taxon>Cytophagales</taxon>
        <taxon>Hymenobacteraceae</taxon>
        <taxon>Hymenobacter</taxon>
    </lineage>
</organism>
<keyword evidence="4 9" id="KW-0812">Transmembrane</keyword>
<comment type="similarity">
    <text evidence="8">Belongs to the anion channel-forming bestrophin (TC 1.A.46) family.</text>
</comment>
<feature type="transmembrane region" description="Helical" evidence="9">
    <location>
        <begin position="44"/>
        <end position="63"/>
    </location>
</feature>
<comment type="subcellular location">
    <subcellularLocation>
        <location evidence="1">Cell membrane</location>
        <topology evidence="1">Multi-pass membrane protein</topology>
    </subcellularLocation>
</comment>
<evidence type="ECO:0000256" key="8">
    <source>
        <dbReference type="ARBA" id="ARBA00034708"/>
    </source>
</evidence>
<keyword evidence="7 9" id="KW-0472">Membrane</keyword>
<keyword evidence="10" id="KW-0614">Plasmid</keyword>
<name>A0ABY4D5I1_9BACT</name>
<evidence type="ECO:0000256" key="5">
    <source>
        <dbReference type="ARBA" id="ARBA00022989"/>
    </source>
</evidence>
<dbReference type="RefSeq" id="WP_243803274.1">
    <property type="nucleotide sequence ID" value="NZ_CP094672.1"/>
</dbReference>
<keyword evidence="6" id="KW-0406">Ion transport</keyword>
<evidence type="ECO:0000256" key="3">
    <source>
        <dbReference type="ARBA" id="ARBA00022475"/>
    </source>
</evidence>
<keyword evidence="11" id="KW-1185">Reference proteome</keyword>
<dbReference type="EMBL" id="CP094672">
    <property type="protein sequence ID" value="UOG77462.1"/>
    <property type="molecule type" value="Genomic_DNA"/>
</dbReference>
<evidence type="ECO:0008006" key="12">
    <source>
        <dbReference type="Google" id="ProtNLM"/>
    </source>
</evidence>